<keyword evidence="7" id="KW-0433">Leucine-rich repeat</keyword>
<evidence type="ECO:0000256" key="22">
    <source>
        <dbReference type="PROSITE-ProRule" id="PRU10141"/>
    </source>
</evidence>
<dbReference type="FunFam" id="3.30.200.20:FF:000309">
    <property type="entry name" value="Leucine-rich repeat receptor protein kinase MSP1"/>
    <property type="match status" value="1"/>
</dbReference>
<feature type="signal peptide" evidence="24">
    <location>
        <begin position="1"/>
        <end position="29"/>
    </location>
</feature>
<evidence type="ECO:0000256" key="6">
    <source>
        <dbReference type="ARBA" id="ARBA00022553"/>
    </source>
</evidence>
<dbReference type="Pfam" id="PF00560">
    <property type="entry name" value="LRR_1"/>
    <property type="match status" value="11"/>
</dbReference>
<feature type="transmembrane region" description="Helical" evidence="23">
    <location>
        <begin position="606"/>
        <end position="631"/>
    </location>
</feature>
<dbReference type="InterPro" id="IPR011009">
    <property type="entry name" value="Kinase-like_dom_sf"/>
</dbReference>
<evidence type="ECO:0000256" key="18">
    <source>
        <dbReference type="ARBA" id="ARBA00023180"/>
    </source>
</evidence>
<dbReference type="GO" id="GO:0005524">
    <property type="term" value="F:ATP binding"/>
    <property type="evidence" value="ECO:0007669"/>
    <property type="project" value="UniProtKB-UniRule"/>
</dbReference>
<dbReference type="PANTHER" id="PTHR48005">
    <property type="entry name" value="LEUCINE RICH REPEAT KINASE 2"/>
    <property type="match status" value="1"/>
</dbReference>
<organism evidence="26 27">
    <name type="scientific">Lithocarpus litseifolius</name>
    <dbReference type="NCBI Taxonomy" id="425828"/>
    <lineage>
        <taxon>Eukaryota</taxon>
        <taxon>Viridiplantae</taxon>
        <taxon>Streptophyta</taxon>
        <taxon>Embryophyta</taxon>
        <taxon>Tracheophyta</taxon>
        <taxon>Spermatophyta</taxon>
        <taxon>Magnoliopsida</taxon>
        <taxon>eudicotyledons</taxon>
        <taxon>Gunneridae</taxon>
        <taxon>Pentapetalae</taxon>
        <taxon>rosids</taxon>
        <taxon>fabids</taxon>
        <taxon>Fagales</taxon>
        <taxon>Fagaceae</taxon>
        <taxon>Lithocarpus</taxon>
    </lineage>
</organism>
<keyword evidence="6" id="KW-0597">Phosphoprotein</keyword>
<evidence type="ECO:0000256" key="17">
    <source>
        <dbReference type="ARBA" id="ARBA00023170"/>
    </source>
</evidence>
<dbReference type="PROSITE" id="PS51257">
    <property type="entry name" value="PROKAR_LIPOPROTEIN"/>
    <property type="match status" value="1"/>
</dbReference>
<keyword evidence="12 22" id="KW-0547">Nucleotide-binding</keyword>
<evidence type="ECO:0000259" key="25">
    <source>
        <dbReference type="PROSITE" id="PS50011"/>
    </source>
</evidence>
<keyword evidence="15 23" id="KW-1133">Transmembrane helix</keyword>
<evidence type="ECO:0000256" key="13">
    <source>
        <dbReference type="ARBA" id="ARBA00022777"/>
    </source>
</evidence>
<reference evidence="26 27" key="1">
    <citation type="submission" date="2024-01" db="EMBL/GenBank/DDBJ databases">
        <title>A telomere-to-telomere, gap-free genome of sweet tea (Lithocarpus litseifolius).</title>
        <authorList>
            <person name="Zhou J."/>
        </authorList>
    </citation>
    <scope>NUCLEOTIDE SEQUENCE [LARGE SCALE GENOMIC DNA]</scope>
    <source>
        <strain evidence="26">Zhou-2022a</strain>
        <tissue evidence="26">Leaf</tissue>
    </source>
</reference>
<comment type="catalytic activity">
    <reaction evidence="21">
        <text>L-seryl-[protein] + ATP = O-phospho-L-seryl-[protein] + ADP + H(+)</text>
        <dbReference type="Rhea" id="RHEA:17989"/>
        <dbReference type="Rhea" id="RHEA-COMP:9863"/>
        <dbReference type="Rhea" id="RHEA-COMP:11604"/>
        <dbReference type="ChEBI" id="CHEBI:15378"/>
        <dbReference type="ChEBI" id="CHEBI:29999"/>
        <dbReference type="ChEBI" id="CHEBI:30616"/>
        <dbReference type="ChEBI" id="CHEBI:83421"/>
        <dbReference type="ChEBI" id="CHEBI:456216"/>
        <dbReference type="EC" id="2.7.11.1"/>
    </reaction>
</comment>
<evidence type="ECO:0000256" key="16">
    <source>
        <dbReference type="ARBA" id="ARBA00023136"/>
    </source>
</evidence>
<evidence type="ECO:0000256" key="5">
    <source>
        <dbReference type="ARBA" id="ARBA00022527"/>
    </source>
</evidence>
<dbReference type="Pfam" id="PF08263">
    <property type="entry name" value="LRRNT_2"/>
    <property type="match status" value="1"/>
</dbReference>
<keyword evidence="8" id="KW-0808">Transferase</keyword>
<dbReference type="SUPFAM" id="SSF52058">
    <property type="entry name" value="L domain-like"/>
    <property type="match status" value="1"/>
</dbReference>
<evidence type="ECO:0000256" key="8">
    <source>
        <dbReference type="ARBA" id="ARBA00022679"/>
    </source>
</evidence>
<dbReference type="GO" id="GO:0004674">
    <property type="term" value="F:protein serine/threonine kinase activity"/>
    <property type="evidence" value="ECO:0007669"/>
    <property type="project" value="UniProtKB-KW"/>
</dbReference>
<evidence type="ECO:0000256" key="9">
    <source>
        <dbReference type="ARBA" id="ARBA00022692"/>
    </source>
</evidence>
<dbReference type="SUPFAM" id="SSF56112">
    <property type="entry name" value="Protein kinase-like (PK-like)"/>
    <property type="match status" value="1"/>
</dbReference>
<dbReference type="InterPro" id="IPR003591">
    <property type="entry name" value="Leu-rich_rpt_typical-subtyp"/>
</dbReference>
<dbReference type="PANTHER" id="PTHR48005:SF70">
    <property type="entry name" value="MDIS1-INTERACTING RECEPTOR LIKE KINASE 2-LIKE"/>
    <property type="match status" value="1"/>
</dbReference>
<keyword evidence="18" id="KW-0325">Glycoprotein</keyword>
<feature type="domain" description="Protein kinase" evidence="25">
    <location>
        <begin position="673"/>
        <end position="939"/>
    </location>
</feature>
<comment type="similarity">
    <text evidence="19">Belongs to the polygalacturonase-inhibiting protein family.</text>
</comment>
<evidence type="ECO:0000256" key="10">
    <source>
        <dbReference type="ARBA" id="ARBA00022729"/>
    </source>
</evidence>
<dbReference type="SUPFAM" id="SSF52047">
    <property type="entry name" value="RNI-like"/>
    <property type="match status" value="1"/>
</dbReference>
<evidence type="ECO:0000256" key="2">
    <source>
        <dbReference type="ARBA" id="ARBA00004479"/>
    </source>
</evidence>
<gene>
    <name evidence="26" type="ORF">SO802_024680</name>
</gene>
<keyword evidence="14 22" id="KW-0067">ATP-binding</keyword>
<keyword evidence="13" id="KW-0418">Kinase</keyword>
<evidence type="ECO:0000256" key="14">
    <source>
        <dbReference type="ARBA" id="ARBA00022840"/>
    </source>
</evidence>
<evidence type="ECO:0000256" key="24">
    <source>
        <dbReference type="SAM" id="SignalP"/>
    </source>
</evidence>
<evidence type="ECO:0000256" key="11">
    <source>
        <dbReference type="ARBA" id="ARBA00022737"/>
    </source>
</evidence>
<keyword evidence="4" id="KW-0134">Cell wall</keyword>
<dbReference type="EC" id="2.7.11.1" evidence="3"/>
<dbReference type="GO" id="GO:0016020">
    <property type="term" value="C:membrane"/>
    <property type="evidence" value="ECO:0007669"/>
    <property type="project" value="UniProtKB-SubCell"/>
</dbReference>
<feature type="binding site" evidence="22">
    <location>
        <position position="702"/>
    </location>
    <ligand>
        <name>ATP</name>
        <dbReference type="ChEBI" id="CHEBI:30616"/>
    </ligand>
</feature>
<dbReference type="Gene3D" id="1.10.510.10">
    <property type="entry name" value="Transferase(Phosphotransferase) domain 1"/>
    <property type="match status" value="1"/>
</dbReference>
<proteinExistence type="inferred from homology"/>
<evidence type="ECO:0000256" key="12">
    <source>
        <dbReference type="ARBA" id="ARBA00022741"/>
    </source>
</evidence>
<dbReference type="SMART" id="SM00369">
    <property type="entry name" value="LRR_TYP"/>
    <property type="match status" value="6"/>
</dbReference>
<dbReference type="Gene3D" id="3.30.200.20">
    <property type="entry name" value="Phosphorylase Kinase, domain 1"/>
    <property type="match status" value="1"/>
</dbReference>
<sequence>MACQGKQSKHVTLALLVACWFVLLSSCKANLKAETEALLKWKKSLPADQPILNSWVEQINLTASSPCIWHGIACNDEGSVSEINLAYSGLKGTLENFDFLSFPNLLRLDLRSNKLKGTIPMNIGTLSKVQYLDLSINSFNGSLPLSLANLTQVYELDVSQNNITGKLDSRLFPDGTGKSKTGLISLKNFLLQTNELVGRIPEEIGNLKHLALLALDGNYFFGPIPSSLGNLSDLTVLRLADNQLSGQIPVNIGTLKLTEVFLLFNKLSGSVPEEIGNISSLLALHLLENNFTGHLPQQVCKGGKLTRFTAAFNNFTGPIPVSLKNCQTLYRVRLEHNQLTGYIDQDFGVHPNLTYIDLSYNRLRGNLSPNWGECQNLTVLRLAGNIISGKIPNEIVQLSKMGYIDLSSNQLSGDIPAEIGKLSQLYSLFLNNNKLSGKVPVGIGGLSNLVSLDLSMNMLSGPIPFQIGGCWKLQSLSLSNNYLNGTIPYQIGSLVALQDVLDLSFNSLSGEIPPQLGSLKNLANFNLSHNNLNSSIPTSLSNMMSLTSINLSNNNLEGPLPESKIFRSSTLEAFSNNKDLCGEIQGLRPCNASVIKKGGGKEKRKIVIVIVASLVGALLASFAFVGIFIFLQKKSSRNMSKAENTSRTESPFSLWYFNGKVVYKDILEASKNFDEMYCVGVGSSAKVYKVGIPGSQVLAVKKLSSHAEGVGAENIKNFTNELAALTEIRHRNIVKLLGFCFNEEHMFFIYEFMERGNLADMLSSKDAKELNWETRVQIVKGVAYALSYMHHDCVPPIIHRDISSKNILLTSDLEACVSDFGTAKFLKPDSSNWTTIAGTYGYLAPELAYTMVVTEKCDIYSFGVLALEVLMGKHPGELITDLHSFVGTNVHLQDVLDDSLSPPTDQSVTKLNQPLVAKAVEDDVASYWRASDQQVELQIGEQRSASSASDRRASIDELSFRLASFNRRAVLQIGEKDW</sequence>
<keyword evidence="9 23" id="KW-0812">Transmembrane</keyword>
<dbReference type="InterPro" id="IPR001611">
    <property type="entry name" value="Leu-rich_rpt"/>
</dbReference>
<dbReference type="Pfam" id="PF00069">
    <property type="entry name" value="Pkinase"/>
    <property type="match status" value="1"/>
</dbReference>
<name>A0AAW2CA63_9ROSI</name>
<protein>
    <recommendedName>
        <fullName evidence="3">non-specific serine/threonine protein kinase</fullName>
        <ecNumber evidence="3">2.7.11.1</ecNumber>
    </recommendedName>
</protein>
<evidence type="ECO:0000256" key="21">
    <source>
        <dbReference type="ARBA" id="ARBA00048679"/>
    </source>
</evidence>
<evidence type="ECO:0000256" key="20">
    <source>
        <dbReference type="ARBA" id="ARBA00047899"/>
    </source>
</evidence>
<evidence type="ECO:0000256" key="15">
    <source>
        <dbReference type="ARBA" id="ARBA00022989"/>
    </source>
</evidence>
<evidence type="ECO:0000313" key="27">
    <source>
        <dbReference type="Proteomes" id="UP001459277"/>
    </source>
</evidence>
<dbReference type="FunFam" id="3.80.10.10:FF:000400">
    <property type="entry name" value="Nuclear pore complex protein NUP107"/>
    <property type="match status" value="1"/>
</dbReference>
<keyword evidence="5" id="KW-0723">Serine/threonine-protein kinase</keyword>
<keyword evidence="10 24" id="KW-0732">Signal</keyword>
<accession>A0AAW2CA63</accession>
<keyword evidence="16 23" id="KW-0472">Membrane</keyword>
<evidence type="ECO:0000256" key="1">
    <source>
        <dbReference type="ARBA" id="ARBA00004191"/>
    </source>
</evidence>
<comment type="subcellular location">
    <subcellularLocation>
        <location evidence="2">Membrane</location>
        <topology evidence="2">Single-pass type I membrane protein</topology>
    </subcellularLocation>
    <subcellularLocation>
        <location evidence="1">Secreted</location>
        <location evidence="1">Cell wall</location>
    </subcellularLocation>
</comment>
<dbReference type="Gene3D" id="3.80.10.10">
    <property type="entry name" value="Ribonuclease Inhibitor"/>
    <property type="match status" value="3"/>
</dbReference>
<dbReference type="FunFam" id="3.80.10.10:FF:000177">
    <property type="entry name" value="Leucine-rich repeat receptor-like serine/threonine-protein kinase At1g17230"/>
    <property type="match status" value="1"/>
</dbReference>
<dbReference type="Proteomes" id="UP001459277">
    <property type="component" value="Unassembled WGS sequence"/>
</dbReference>
<dbReference type="PROSITE" id="PS50011">
    <property type="entry name" value="PROTEIN_KINASE_DOM"/>
    <property type="match status" value="1"/>
</dbReference>
<dbReference type="FunFam" id="3.80.10.10:FF:000383">
    <property type="entry name" value="Leucine-rich repeat receptor protein kinase EMS1"/>
    <property type="match status" value="1"/>
</dbReference>
<keyword evidence="17" id="KW-0675">Receptor</keyword>
<evidence type="ECO:0000256" key="7">
    <source>
        <dbReference type="ARBA" id="ARBA00022614"/>
    </source>
</evidence>
<keyword evidence="27" id="KW-1185">Reference proteome</keyword>
<dbReference type="InterPro" id="IPR008266">
    <property type="entry name" value="Tyr_kinase_AS"/>
</dbReference>
<evidence type="ECO:0000256" key="4">
    <source>
        <dbReference type="ARBA" id="ARBA00022512"/>
    </source>
</evidence>
<comment type="catalytic activity">
    <reaction evidence="20">
        <text>L-threonyl-[protein] + ATP = O-phospho-L-threonyl-[protein] + ADP + H(+)</text>
        <dbReference type="Rhea" id="RHEA:46608"/>
        <dbReference type="Rhea" id="RHEA-COMP:11060"/>
        <dbReference type="Rhea" id="RHEA-COMP:11605"/>
        <dbReference type="ChEBI" id="CHEBI:15378"/>
        <dbReference type="ChEBI" id="CHEBI:30013"/>
        <dbReference type="ChEBI" id="CHEBI:30616"/>
        <dbReference type="ChEBI" id="CHEBI:61977"/>
        <dbReference type="ChEBI" id="CHEBI:456216"/>
        <dbReference type="EC" id="2.7.11.1"/>
    </reaction>
</comment>
<evidence type="ECO:0000256" key="3">
    <source>
        <dbReference type="ARBA" id="ARBA00012513"/>
    </source>
</evidence>
<dbReference type="AlphaFoldDB" id="A0AAW2CA63"/>
<evidence type="ECO:0000313" key="26">
    <source>
        <dbReference type="EMBL" id="KAK9994977.1"/>
    </source>
</evidence>
<dbReference type="InterPro" id="IPR013210">
    <property type="entry name" value="LRR_N_plant-typ"/>
</dbReference>
<dbReference type="InterPro" id="IPR032675">
    <property type="entry name" value="LRR_dom_sf"/>
</dbReference>
<dbReference type="PROSITE" id="PS00109">
    <property type="entry name" value="PROTEIN_KINASE_TYR"/>
    <property type="match status" value="1"/>
</dbReference>
<evidence type="ECO:0000256" key="23">
    <source>
        <dbReference type="SAM" id="Phobius"/>
    </source>
</evidence>
<dbReference type="InterPro" id="IPR000719">
    <property type="entry name" value="Prot_kinase_dom"/>
</dbReference>
<dbReference type="EMBL" id="JAZDWU010000008">
    <property type="protein sequence ID" value="KAK9994977.1"/>
    <property type="molecule type" value="Genomic_DNA"/>
</dbReference>
<keyword evidence="4" id="KW-0964">Secreted</keyword>
<dbReference type="PROSITE" id="PS00107">
    <property type="entry name" value="PROTEIN_KINASE_ATP"/>
    <property type="match status" value="1"/>
</dbReference>
<feature type="chain" id="PRO_5043418978" description="non-specific serine/threonine protein kinase" evidence="24">
    <location>
        <begin position="30"/>
        <end position="978"/>
    </location>
</feature>
<evidence type="ECO:0000256" key="19">
    <source>
        <dbReference type="ARBA" id="ARBA00038043"/>
    </source>
</evidence>
<comment type="caution">
    <text evidence="26">The sequence shown here is derived from an EMBL/GenBank/DDBJ whole genome shotgun (WGS) entry which is preliminary data.</text>
</comment>
<keyword evidence="11" id="KW-0677">Repeat</keyword>
<dbReference type="InterPro" id="IPR051420">
    <property type="entry name" value="Ser_Thr_Kinases_DiverseReg"/>
</dbReference>
<dbReference type="InterPro" id="IPR017441">
    <property type="entry name" value="Protein_kinase_ATP_BS"/>
</dbReference>